<proteinExistence type="predicted"/>
<protein>
    <recommendedName>
        <fullName evidence="2">Sulfotransferase domain-containing protein</fullName>
    </recommendedName>
</protein>
<dbReference type="EMBL" id="HBGE01033694">
    <property type="protein sequence ID" value="CAD9127313.1"/>
    <property type="molecule type" value="Transcribed_RNA"/>
</dbReference>
<dbReference type="AlphaFoldDB" id="A0A7S1QBH9"/>
<name>A0A7S1QBH9_ALECA</name>
<dbReference type="InterPro" id="IPR027417">
    <property type="entry name" value="P-loop_NTPase"/>
</dbReference>
<dbReference type="SUPFAM" id="SSF52540">
    <property type="entry name" value="P-loop containing nucleoside triphosphate hydrolases"/>
    <property type="match status" value="1"/>
</dbReference>
<organism evidence="1">
    <name type="scientific">Alexandrium catenella</name>
    <name type="common">Red tide dinoflagellate</name>
    <name type="synonym">Gonyaulax catenella</name>
    <dbReference type="NCBI Taxonomy" id="2925"/>
    <lineage>
        <taxon>Eukaryota</taxon>
        <taxon>Sar</taxon>
        <taxon>Alveolata</taxon>
        <taxon>Dinophyceae</taxon>
        <taxon>Gonyaulacales</taxon>
        <taxon>Pyrocystaceae</taxon>
        <taxon>Alexandrium</taxon>
    </lineage>
</organism>
<sequence>MARYVGVSVAVAVAAAGALVMSYKRWTYNEDIAWLAAQRVALFEVPDAMPRGRSKHGGARPRATLFLLYRKTGIEASVRLCYALHDTACPGFQGAFRGPWFQNDSNVRLARPGRSSSSRGVILSPAWERPLSPAMLAASRYAFVIVPSRSWPLPKHVRVVHWVREPLSLILSGYRYAKSQSLEPWQAWRSHCWSCDEDAHRAAFRACGYQCSYNDLLHYLDEANGALLEAILDRAMLQNMLSNVQRWANHPNVLHLSVSHLRADYVLSIKCMLRFLGLAGDHITQRLESLDHDPHLFCQANGTEFQDLCDWILRNAHTRNDRHTTYGRYNNSALRRLLAEHPVWAEQFDAARQALSAVFRRQQALYGCPSGVT</sequence>
<evidence type="ECO:0008006" key="2">
    <source>
        <dbReference type="Google" id="ProtNLM"/>
    </source>
</evidence>
<gene>
    <name evidence="1" type="ORF">ACAT0790_LOCUS20367</name>
</gene>
<dbReference type="Gene3D" id="3.40.50.300">
    <property type="entry name" value="P-loop containing nucleotide triphosphate hydrolases"/>
    <property type="match status" value="1"/>
</dbReference>
<reference evidence="1" key="1">
    <citation type="submission" date="2021-01" db="EMBL/GenBank/DDBJ databases">
        <authorList>
            <person name="Corre E."/>
            <person name="Pelletier E."/>
            <person name="Niang G."/>
            <person name="Scheremetjew M."/>
            <person name="Finn R."/>
            <person name="Kale V."/>
            <person name="Holt S."/>
            <person name="Cochrane G."/>
            <person name="Meng A."/>
            <person name="Brown T."/>
            <person name="Cohen L."/>
        </authorList>
    </citation>
    <scope>NUCLEOTIDE SEQUENCE</scope>
    <source>
        <strain evidence="1">OF101</strain>
    </source>
</reference>
<evidence type="ECO:0000313" key="1">
    <source>
        <dbReference type="EMBL" id="CAD9127313.1"/>
    </source>
</evidence>
<accession>A0A7S1QBH9</accession>